<dbReference type="EMBL" id="AP027370">
    <property type="protein sequence ID" value="BDY13001.1"/>
    <property type="molecule type" value="Genomic_DNA"/>
</dbReference>
<feature type="transmembrane region" description="Helical" evidence="1">
    <location>
        <begin position="234"/>
        <end position="253"/>
    </location>
</feature>
<sequence>MIASPLFYLVSIASIAAVFGIAERFDRTRRYFTYLPAIVLIYMAAMVAAQTGLWERNEAIGAVYKTAKNNLLPAMLFLMLLHVDLRRFLKLGRPLLIAYVAATLSIGIAFFLVFWSFGFGRDEAGLFGALCGSWMGGTANMLAVGSALNVNETMMGYTLVVDAVDYTFWVMLLLSLVRIAPLFARWSGAVESSVVLSDLGCACTIGPKRYWLLLGTAFAVAIVSQFVGMHLGGLGTTTWTVLVATFAGLVGAYTPLSRINGSNELASTMLLLLVALIGSRADFADFGAVPRYIAAGAAILALHALMMAIVAKKFKLDLFSIAVASLANIGGVASAPILAGAYNRALIGIAVLMAIMGYLIGTFGGLLVGYTLRWIAS</sequence>
<dbReference type="InterPro" id="IPR008537">
    <property type="entry name" value="DUF819"/>
</dbReference>
<keyword evidence="1" id="KW-0812">Transmembrane</keyword>
<keyword evidence="1" id="KW-1133">Transmembrane helix</keyword>
<dbReference type="PANTHER" id="PTHR34289">
    <property type="entry name" value="PROTEIN, PUTATIVE (DUF819)-RELATED"/>
    <property type="match status" value="1"/>
</dbReference>
<feature type="transmembrane region" description="Helical" evidence="1">
    <location>
        <begin position="289"/>
        <end position="311"/>
    </location>
</feature>
<dbReference type="Proteomes" id="UP001321445">
    <property type="component" value="Chromosome"/>
</dbReference>
<evidence type="ECO:0000256" key="1">
    <source>
        <dbReference type="SAM" id="Phobius"/>
    </source>
</evidence>
<dbReference type="RefSeq" id="WP_286335935.1">
    <property type="nucleotide sequence ID" value="NZ_AP027370.1"/>
</dbReference>
<feature type="transmembrane region" description="Helical" evidence="1">
    <location>
        <begin position="96"/>
        <end position="118"/>
    </location>
</feature>
<feature type="transmembrane region" description="Helical" evidence="1">
    <location>
        <begin position="6"/>
        <end position="22"/>
    </location>
</feature>
<feature type="transmembrane region" description="Helical" evidence="1">
    <location>
        <begin position="124"/>
        <end position="144"/>
    </location>
</feature>
<dbReference type="EMBL" id="AP027370">
    <property type="protein sequence ID" value="BDY12884.1"/>
    <property type="molecule type" value="Genomic_DNA"/>
</dbReference>
<evidence type="ECO:0000313" key="2">
    <source>
        <dbReference type="EMBL" id="BDY12884.1"/>
    </source>
</evidence>
<proteinExistence type="predicted"/>
<feature type="transmembrane region" description="Helical" evidence="1">
    <location>
        <begin position="345"/>
        <end position="372"/>
    </location>
</feature>
<feature type="transmembrane region" description="Helical" evidence="1">
    <location>
        <begin position="31"/>
        <end position="51"/>
    </location>
</feature>
<dbReference type="PANTHER" id="PTHR34289:SF8">
    <property type="entry name" value="DUF819 DOMAIN-CONTAINING PROTEIN"/>
    <property type="match status" value="1"/>
</dbReference>
<feature type="transmembrane region" description="Helical" evidence="1">
    <location>
        <begin position="318"/>
        <end position="339"/>
    </location>
</feature>
<organism evidence="2 4">
    <name type="scientific">Hydrogenimonas cancrithermarum</name>
    <dbReference type="NCBI Taxonomy" id="2993563"/>
    <lineage>
        <taxon>Bacteria</taxon>
        <taxon>Pseudomonadati</taxon>
        <taxon>Campylobacterota</taxon>
        <taxon>Epsilonproteobacteria</taxon>
        <taxon>Campylobacterales</taxon>
        <taxon>Hydrogenimonadaceae</taxon>
        <taxon>Hydrogenimonas</taxon>
    </lineage>
</organism>
<name>A0ABM8FN27_9BACT</name>
<reference evidence="2 4" key="1">
    <citation type="submission" date="2023-03" db="EMBL/GenBank/DDBJ databases">
        <title>Description of Hydrogenimonas sp. ISO32.</title>
        <authorList>
            <person name="Mino S."/>
            <person name="Fukazawa S."/>
            <person name="Sawabe T."/>
        </authorList>
    </citation>
    <scope>NUCLEOTIDE SEQUENCE [LARGE SCALE GENOMIC DNA]</scope>
    <source>
        <strain evidence="2 4">ISO32</strain>
    </source>
</reference>
<feature type="transmembrane region" description="Helical" evidence="1">
    <location>
        <begin position="210"/>
        <end position="228"/>
    </location>
</feature>
<keyword evidence="4" id="KW-1185">Reference proteome</keyword>
<evidence type="ECO:0000313" key="4">
    <source>
        <dbReference type="Proteomes" id="UP001321445"/>
    </source>
</evidence>
<accession>A0ABM8FN27</accession>
<evidence type="ECO:0000313" key="3">
    <source>
        <dbReference type="EMBL" id="BDY13001.1"/>
    </source>
</evidence>
<feature type="transmembrane region" description="Helical" evidence="1">
    <location>
        <begin position="265"/>
        <end position="283"/>
    </location>
</feature>
<dbReference type="Pfam" id="PF05684">
    <property type="entry name" value="DUF819"/>
    <property type="match status" value="1"/>
</dbReference>
<keyword evidence="1" id="KW-0472">Membrane</keyword>
<protein>
    <submittedName>
        <fullName evidence="2">Membrane protein</fullName>
    </submittedName>
</protein>
<gene>
    <name evidence="2" type="ORF">HCR_11960</name>
    <name evidence="3" type="ORF">HCR_13130</name>
</gene>